<dbReference type="EMBL" id="LAZR01052709">
    <property type="protein sequence ID" value="KKK82364.1"/>
    <property type="molecule type" value="Genomic_DNA"/>
</dbReference>
<evidence type="ECO:0000313" key="1">
    <source>
        <dbReference type="EMBL" id="KKK82364.1"/>
    </source>
</evidence>
<name>A0A0F9AV92_9ZZZZ</name>
<organism evidence="1">
    <name type="scientific">marine sediment metagenome</name>
    <dbReference type="NCBI Taxonomy" id="412755"/>
    <lineage>
        <taxon>unclassified sequences</taxon>
        <taxon>metagenomes</taxon>
        <taxon>ecological metagenomes</taxon>
    </lineage>
</organism>
<dbReference type="SUPFAM" id="SSF57802">
    <property type="entry name" value="Rubredoxin-like"/>
    <property type="match status" value="1"/>
</dbReference>
<dbReference type="AlphaFoldDB" id="A0A0F9AV92"/>
<accession>A0A0F9AV92</accession>
<protein>
    <submittedName>
        <fullName evidence="1">Uncharacterized protein</fullName>
    </submittedName>
</protein>
<comment type="caution">
    <text evidence="1">The sequence shown here is derived from an EMBL/GenBank/DDBJ whole genome shotgun (WGS) entry which is preliminary data.</text>
</comment>
<reference evidence="1" key="1">
    <citation type="journal article" date="2015" name="Nature">
        <title>Complex archaea that bridge the gap between prokaryotes and eukaryotes.</title>
        <authorList>
            <person name="Spang A."/>
            <person name="Saw J.H."/>
            <person name="Jorgensen S.L."/>
            <person name="Zaremba-Niedzwiedzka K."/>
            <person name="Martijn J."/>
            <person name="Lind A.E."/>
            <person name="van Eijk R."/>
            <person name="Schleper C."/>
            <person name="Guy L."/>
            <person name="Ettema T.J."/>
        </authorList>
    </citation>
    <scope>NUCLEOTIDE SEQUENCE</scope>
</reference>
<proteinExistence type="predicted"/>
<sequence length="62" mass="7539">MCERSCGWISPPYEEVWYQCVLCRYRLSKKEWKKAKFKKCPRCGTLLNRFEIVKVRIDYSGK</sequence>
<gene>
    <name evidence="1" type="ORF">LCGC14_2804150</name>
</gene>